<dbReference type="InterPro" id="IPR002110">
    <property type="entry name" value="Ankyrin_rpt"/>
</dbReference>
<dbReference type="Pfam" id="PF24567">
    <property type="entry name" value="ANKLE2_3rd"/>
    <property type="match status" value="1"/>
</dbReference>
<dbReference type="PROSITE" id="PS50088">
    <property type="entry name" value="ANK_REPEAT"/>
    <property type="match status" value="1"/>
</dbReference>
<dbReference type="Proteomes" id="UP000663829">
    <property type="component" value="Unassembled WGS sequence"/>
</dbReference>
<dbReference type="Proteomes" id="UP000681722">
    <property type="component" value="Unassembled WGS sequence"/>
</dbReference>
<evidence type="ECO:0000256" key="1">
    <source>
        <dbReference type="ARBA" id="ARBA00007597"/>
    </source>
</evidence>
<dbReference type="PANTHER" id="PTHR12349">
    <property type="entry name" value="ANKYRIN REPEAT AND LEM DOMAIN-CONTAINING PROTEIN 2"/>
    <property type="match status" value="1"/>
</dbReference>
<evidence type="ECO:0000256" key="2">
    <source>
        <dbReference type="ARBA" id="ARBA00022618"/>
    </source>
</evidence>
<gene>
    <name evidence="8" type="ORF">GPM918_LOCUS19433</name>
    <name evidence="9" type="ORF">SRO942_LOCUS19430</name>
</gene>
<dbReference type="PROSITE" id="PS50297">
    <property type="entry name" value="ANK_REP_REGION"/>
    <property type="match status" value="1"/>
</dbReference>
<dbReference type="AlphaFoldDB" id="A0A814Q7K3"/>
<dbReference type="SMART" id="SM00248">
    <property type="entry name" value="ANK"/>
    <property type="match status" value="2"/>
</dbReference>
<keyword evidence="3 5" id="KW-0040">ANK repeat</keyword>
<evidence type="ECO:0000256" key="6">
    <source>
        <dbReference type="SAM" id="MobiDB-lite"/>
    </source>
</evidence>
<dbReference type="InterPro" id="IPR036770">
    <property type="entry name" value="Ankyrin_rpt-contain_sf"/>
</dbReference>
<feature type="repeat" description="ANK" evidence="5">
    <location>
        <begin position="250"/>
        <end position="272"/>
    </location>
</feature>
<comment type="caution">
    <text evidence="8">The sequence shown here is derived from an EMBL/GenBank/DDBJ whole genome shotgun (WGS) entry which is preliminary data.</text>
</comment>
<protein>
    <recommendedName>
        <fullName evidence="7">ANKLE2 third alpha/beta domain-containing protein</fullName>
    </recommendedName>
</protein>
<dbReference type="GO" id="GO:0051301">
    <property type="term" value="P:cell division"/>
    <property type="evidence" value="ECO:0007669"/>
    <property type="project" value="UniProtKB-KW"/>
</dbReference>
<evidence type="ECO:0000313" key="9">
    <source>
        <dbReference type="EMBL" id="CAF3879378.1"/>
    </source>
</evidence>
<dbReference type="EMBL" id="CAJOBC010005894">
    <property type="protein sequence ID" value="CAF3879378.1"/>
    <property type="molecule type" value="Genomic_DNA"/>
</dbReference>
<accession>A0A814Q7K3</accession>
<evidence type="ECO:0000313" key="8">
    <source>
        <dbReference type="EMBL" id="CAF1115460.1"/>
    </source>
</evidence>
<dbReference type="InterPro" id="IPR056237">
    <property type="entry name" value="ANKLE2_3rd"/>
</dbReference>
<evidence type="ECO:0000256" key="3">
    <source>
        <dbReference type="ARBA" id="ARBA00023043"/>
    </source>
</evidence>
<name>A0A814Q7K3_9BILA</name>
<reference evidence="8" key="1">
    <citation type="submission" date="2021-02" db="EMBL/GenBank/DDBJ databases">
        <authorList>
            <person name="Nowell W R."/>
        </authorList>
    </citation>
    <scope>NUCLEOTIDE SEQUENCE</scope>
</reference>
<dbReference type="PANTHER" id="PTHR12349:SF4">
    <property type="entry name" value="ANKYRIN REPEAT AND LEM DOMAIN-CONTAINING PROTEIN 2"/>
    <property type="match status" value="1"/>
</dbReference>
<keyword evidence="2" id="KW-0132">Cell division</keyword>
<evidence type="ECO:0000313" key="10">
    <source>
        <dbReference type="Proteomes" id="UP000663829"/>
    </source>
</evidence>
<feature type="compositionally biased region" description="Polar residues" evidence="6">
    <location>
        <begin position="817"/>
        <end position="827"/>
    </location>
</feature>
<keyword evidence="4" id="KW-0131">Cell cycle</keyword>
<dbReference type="Gene3D" id="1.25.40.20">
    <property type="entry name" value="Ankyrin repeat-containing domain"/>
    <property type="match status" value="1"/>
</dbReference>
<proteinExistence type="inferred from homology"/>
<feature type="region of interest" description="Disordered" evidence="6">
    <location>
        <begin position="1"/>
        <end position="26"/>
    </location>
</feature>
<comment type="similarity">
    <text evidence="1">Belongs to the ANKLE2 family.</text>
</comment>
<evidence type="ECO:0000256" key="4">
    <source>
        <dbReference type="ARBA" id="ARBA00023306"/>
    </source>
</evidence>
<evidence type="ECO:0000256" key="5">
    <source>
        <dbReference type="PROSITE-ProRule" id="PRU00023"/>
    </source>
</evidence>
<evidence type="ECO:0000259" key="7">
    <source>
        <dbReference type="Pfam" id="PF24567"/>
    </source>
</evidence>
<feature type="domain" description="ANKLE2 third alpha/beta" evidence="7">
    <location>
        <begin position="340"/>
        <end position="432"/>
    </location>
</feature>
<feature type="region of interest" description="Disordered" evidence="6">
    <location>
        <begin position="800"/>
        <end position="837"/>
    </location>
</feature>
<dbReference type="EMBL" id="CAJNOQ010005894">
    <property type="protein sequence ID" value="CAF1115460.1"/>
    <property type="molecule type" value="Genomic_DNA"/>
</dbReference>
<dbReference type="Pfam" id="PF12796">
    <property type="entry name" value="Ank_2"/>
    <property type="match status" value="1"/>
</dbReference>
<dbReference type="SUPFAM" id="SSF48403">
    <property type="entry name" value="Ankyrin repeat"/>
    <property type="match status" value="1"/>
</dbReference>
<dbReference type="OrthoDB" id="7446186at2759"/>
<keyword evidence="10" id="KW-1185">Reference proteome</keyword>
<organism evidence="8 10">
    <name type="scientific">Didymodactylos carnosus</name>
    <dbReference type="NCBI Taxonomy" id="1234261"/>
    <lineage>
        <taxon>Eukaryota</taxon>
        <taxon>Metazoa</taxon>
        <taxon>Spiralia</taxon>
        <taxon>Gnathifera</taxon>
        <taxon>Rotifera</taxon>
        <taxon>Eurotatoria</taxon>
        <taxon>Bdelloidea</taxon>
        <taxon>Philodinida</taxon>
        <taxon>Philodinidae</taxon>
        <taxon>Didymodactylos</taxon>
    </lineage>
</organism>
<sequence length="837" mass="95859">MGNLISKKNRRGLINEETDSEHNEVDEHEEFFDCLNDSNDDNDACEITHETIKPHYYAVWIPSNVEKTETQFIFDDMKSAFALCKKYSKHNSRVKVFLNQCDAENFIGTNEEDINNSTITDSINQIANPSKTNNDAEKLPYGDVPVSELTKLQIASEKGNVDELERLAWSNPRYLISSGDSPTIVKISTRYNVLHIAAFAGQASIIRMMMKIIKDVKFIKRLYVNDSDEQTQTRLKYIVDMYLNTPDKMQNETPLHLASKFGHYEAVRALLEEPQCIKNSVNISGQTPDKIVCSRCKDPSKAKKIIELFQTMFYVPICSRKVSLGKELLKPIDETTFKSTMLLNQSLSPVNGADDGSDLVLTAYAGPTIYETATNFYTSVYSSTHGQSRRKQNITSSPKSPVNILRSDAEKGLERIARSCAIEEYDIGWNEYWPFLDMYTNLSTEEGLTLLHYYLLQRMLYTQIIKTIEQCQKLSTRYIGNGGKNDSILTCITELSQTLYSVIDILELNDRDYCGMVLSKKYKRHLEYGFNDELEQIRLNLIDKLKYLSDNCYQLLSKPLLNRLTMVFGFLVSSSGCVLIDSIYQKQQRNGKQKRLSTSRLSILTAICPKARRTLIDYRTKSTKRQRTFSCPDDILGSDRKIRLINRHCRSLIDISSTYFYDNTSSYSTLSIKNNNNSSLLKCQTSNVSMDELSQNIRISSTATPAFSSQFSVTSMDTNRDDKWHYFLAGSQPTKLDAHVIRAIDVGKNGTKLMQKFPFIVKWYQAVQLRPTEEQNSWTTPVRPTRKVLFESDERMITRHMKRKTTTTPSPPPLLSQLAQPSKTLTINYEKRKKPNH</sequence>